<dbReference type="Gene3D" id="3.30.70.270">
    <property type="match status" value="2"/>
</dbReference>
<dbReference type="EMBL" id="GL945428">
    <property type="protein sequence ID" value="EGO31284.1"/>
    <property type="molecule type" value="Genomic_DNA"/>
</dbReference>
<dbReference type="GeneID" id="18813770"/>
<dbReference type="GO" id="GO:0006310">
    <property type="term" value="P:DNA recombination"/>
    <property type="evidence" value="ECO:0007669"/>
    <property type="project" value="UniProtKB-KW"/>
</dbReference>
<dbReference type="Gene3D" id="3.30.420.10">
    <property type="entry name" value="Ribonuclease H-like superfamily/Ribonuclease H"/>
    <property type="match status" value="1"/>
</dbReference>
<dbReference type="PANTHER" id="PTHR37984">
    <property type="entry name" value="PROTEIN CBG26694"/>
    <property type="match status" value="1"/>
</dbReference>
<dbReference type="PANTHER" id="PTHR37984:SF5">
    <property type="entry name" value="PROTEIN NYNRIN-LIKE"/>
    <property type="match status" value="1"/>
</dbReference>
<dbReference type="Pfam" id="PF24626">
    <property type="entry name" value="SH3_Tf2-1"/>
    <property type="match status" value="1"/>
</dbReference>
<dbReference type="InterPro" id="IPR000477">
    <property type="entry name" value="RT_dom"/>
</dbReference>
<dbReference type="SUPFAM" id="SSF54160">
    <property type="entry name" value="Chromo domain-like"/>
    <property type="match status" value="1"/>
</dbReference>
<dbReference type="Gene3D" id="3.10.10.10">
    <property type="entry name" value="HIV Type 1 Reverse Transcriptase, subunit A, domain 1"/>
    <property type="match status" value="1"/>
</dbReference>
<keyword evidence="15" id="KW-0238">DNA-binding</keyword>
<dbReference type="GO" id="GO:0003723">
    <property type="term" value="F:RNA binding"/>
    <property type="evidence" value="ECO:0007669"/>
    <property type="project" value="UniProtKB-KW"/>
</dbReference>
<dbReference type="GO" id="GO:0008270">
    <property type="term" value="F:zinc ion binding"/>
    <property type="evidence" value="ECO:0007669"/>
    <property type="project" value="UniProtKB-KW"/>
</dbReference>
<evidence type="ECO:0000256" key="13">
    <source>
        <dbReference type="ARBA" id="ARBA00022918"/>
    </source>
</evidence>
<dbReference type="FunFam" id="3.30.70.270:FF:000063">
    <property type="entry name" value="Zinc knuckle domaincontaining protein"/>
    <property type="match status" value="1"/>
</dbReference>
<dbReference type="Pfam" id="PF00098">
    <property type="entry name" value="zf-CCHC"/>
    <property type="match status" value="1"/>
</dbReference>
<dbReference type="Gene3D" id="2.40.50.40">
    <property type="match status" value="1"/>
</dbReference>
<evidence type="ECO:0000256" key="16">
    <source>
        <dbReference type="ARBA" id="ARBA00023172"/>
    </source>
</evidence>
<evidence type="ECO:0000256" key="8">
    <source>
        <dbReference type="ARBA" id="ARBA00022759"/>
    </source>
</evidence>
<dbReference type="InterPro" id="IPR050951">
    <property type="entry name" value="Retrovirus_Pol_polyprotein"/>
</dbReference>
<evidence type="ECO:0000256" key="15">
    <source>
        <dbReference type="ARBA" id="ARBA00023125"/>
    </source>
</evidence>
<evidence type="ECO:0000256" key="9">
    <source>
        <dbReference type="ARBA" id="ARBA00022801"/>
    </source>
</evidence>
<dbReference type="Pfam" id="PF17917">
    <property type="entry name" value="RT_RNaseH"/>
    <property type="match status" value="1"/>
</dbReference>
<dbReference type="GO" id="GO:0003887">
    <property type="term" value="F:DNA-directed DNA polymerase activity"/>
    <property type="evidence" value="ECO:0007669"/>
    <property type="project" value="UniProtKB-KW"/>
</dbReference>
<feature type="compositionally biased region" description="Polar residues" evidence="18">
    <location>
        <begin position="202"/>
        <end position="217"/>
    </location>
</feature>
<dbReference type="GO" id="GO:0005634">
    <property type="term" value="C:nucleus"/>
    <property type="evidence" value="ECO:0007669"/>
    <property type="project" value="UniProtKB-ARBA"/>
</dbReference>
<dbReference type="InterPro" id="IPR041588">
    <property type="entry name" value="Integrase_H2C2"/>
</dbReference>
<evidence type="ECO:0000256" key="14">
    <source>
        <dbReference type="ARBA" id="ARBA00022932"/>
    </source>
</evidence>
<dbReference type="InterPro" id="IPR016197">
    <property type="entry name" value="Chromo-like_dom_sf"/>
</dbReference>
<dbReference type="SMART" id="SM00298">
    <property type="entry name" value="CHROMO"/>
    <property type="match status" value="1"/>
</dbReference>
<reference evidence="22" key="1">
    <citation type="submission" date="2011-04" db="EMBL/GenBank/DDBJ databases">
        <title>Evolution of plant cell wall degrading machinery underlies the functional diversity of forest fungi.</title>
        <authorList>
            <consortium name="US DOE Joint Genome Institute (JGI-PGF)"/>
            <person name="Eastwood D.C."/>
            <person name="Floudas D."/>
            <person name="Binder M."/>
            <person name="Majcherczyk A."/>
            <person name="Schneider P."/>
            <person name="Aerts A."/>
            <person name="Asiegbu F.O."/>
            <person name="Baker S.E."/>
            <person name="Barry K."/>
            <person name="Bendiksby M."/>
            <person name="Blumentritt M."/>
            <person name="Coutinho P.M."/>
            <person name="Cullen D."/>
            <person name="Cullen D."/>
            <person name="Gathman A."/>
            <person name="Goodell B."/>
            <person name="Henrissat B."/>
            <person name="Ihrmark K."/>
            <person name="Kauserud H."/>
            <person name="Kohler A."/>
            <person name="LaButti K."/>
            <person name="Lapidus A."/>
            <person name="Lavin J.L."/>
            <person name="Lee Y.-H."/>
            <person name="Lindquist E."/>
            <person name="Lilly W."/>
            <person name="Lucas S."/>
            <person name="Morin E."/>
            <person name="Murat C."/>
            <person name="Oguiza J.A."/>
            <person name="Park J."/>
            <person name="Pisabarro A.G."/>
            <person name="Riley R."/>
            <person name="Rosling A."/>
            <person name="Salamov A."/>
            <person name="Schmidt O."/>
            <person name="Schmutz J."/>
            <person name="Skrede I."/>
            <person name="Stenlid J."/>
            <person name="Wiebenga A."/>
            <person name="Xie X."/>
            <person name="Kues U."/>
            <person name="Hibbett D.S."/>
            <person name="Hoffmeister D."/>
            <person name="Hogberg N."/>
            <person name="Martin F."/>
            <person name="Grigoriev I.V."/>
            <person name="Watkinson S.C."/>
        </authorList>
    </citation>
    <scope>NUCLEOTIDE SEQUENCE</scope>
    <source>
        <strain evidence="22">S7.9</strain>
    </source>
</reference>
<evidence type="ECO:0000256" key="3">
    <source>
        <dbReference type="ARBA" id="ARBA00022679"/>
    </source>
</evidence>
<dbReference type="GO" id="GO:0004519">
    <property type="term" value="F:endonuclease activity"/>
    <property type="evidence" value="ECO:0007669"/>
    <property type="project" value="UniProtKB-KW"/>
</dbReference>
<dbReference type="Proteomes" id="UP000008064">
    <property type="component" value="Unassembled WGS sequence"/>
</dbReference>
<dbReference type="FunFam" id="1.10.340.70:FF:000001">
    <property type="entry name" value="Retrovirus-related Pol polyprotein from transposon gypsy-like Protein"/>
    <property type="match status" value="1"/>
</dbReference>
<keyword evidence="7" id="KW-0064">Aspartyl protease</keyword>
<dbReference type="CDD" id="cd01647">
    <property type="entry name" value="RT_LTR"/>
    <property type="match status" value="1"/>
</dbReference>
<name>F8ND20_SERL9</name>
<dbReference type="GO" id="GO:0015074">
    <property type="term" value="P:DNA integration"/>
    <property type="evidence" value="ECO:0007669"/>
    <property type="project" value="UniProtKB-KW"/>
</dbReference>
<organism>
    <name type="scientific">Serpula lacrymans var. lacrymans (strain S7.9)</name>
    <name type="common">Dry rot fungus</name>
    <dbReference type="NCBI Taxonomy" id="578457"/>
    <lineage>
        <taxon>Eukaryota</taxon>
        <taxon>Fungi</taxon>
        <taxon>Dikarya</taxon>
        <taxon>Basidiomycota</taxon>
        <taxon>Agaricomycotina</taxon>
        <taxon>Agaricomycetes</taxon>
        <taxon>Agaricomycetidae</taxon>
        <taxon>Boletales</taxon>
        <taxon>Coniophorineae</taxon>
        <taxon>Serpulaceae</taxon>
        <taxon>Serpula</taxon>
    </lineage>
</organism>
<evidence type="ECO:0000256" key="17">
    <source>
        <dbReference type="PROSITE-ProRule" id="PRU00047"/>
    </source>
</evidence>
<keyword evidence="2" id="KW-0645">Protease</keyword>
<evidence type="ECO:0000256" key="1">
    <source>
        <dbReference type="ARBA" id="ARBA00022664"/>
    </source>
</evidence>
<evidence type="ECO:0000259" key="20">
    <source>
        <dbReference type="PROSITE" id="PS50158"/>
    </source>
</evidence>
<accession>F8ND20</accession>
<dbReference type="PROSITE" id="PS50994">
    <property type="entry name" value="INTEGRASE"/>
    <property type="match status" value="1"/>
</dbReference>
<evidence type="ECO:0000259" key="19">
    <source>
        <dbReference type="PROSITE" id="PS50013"/>
    </source>
</evidence>
<keyword evidence="11" id="KW-0694">RNA-binding</keyword>
<dbReference type="GO" id="GO:0006508">
    <property type="term" value="P:proteolysis"/>
    <property type="evidence" value="ECO:0007669"/>
    <property type="project" value="UniProtKB-KW"/>
</dbReference>
<dbReference type="HOGENOM" id="CLU_000384_38_3_1"/>
<dbReference type="InterPro" id="IPR043128">
    <property type="entry name" value="Rev_trsase/Diguanyl_cyclase"/>
</dbReference>
<keyword evidence="10" id="KW-0460">Magnesium</keyword>
<keyword evidence="4" id="KW-0548">Nucleotidyltransferase</keyword>
<feature type="domain" description="CCHC-type" evidence="20">
    <location>
        <begin position="254"/>
        <end position="269"/>
    </location>
</feature>
<keyword evidence="12" id="KW-0229">DNA integration</keyword>
<dbReference type="InterPro" id="IPR001584">
    <property type="entry name" value="Integrase_cat-core"/>
</dbReference>
<dbReference type="SUPFAM" id="SSF57756">
    <property type="entry name" value="Retrovirus zinc finger-like domains"/>
    <property type="match status" value="1"/>
</dbReference>
<evidence type="ECO:0000256" key="18">
    <source>
        <dbReference type="SAM" id="MobiDB-lite"/>
    </source>
</evidence>
<evidence type="ECO:0000313" key="22">
    <source>
        <dbReference type="EMBL" id="EGO31284.1"/>
    </source>
</evidence>
<keyword evidence="16" id="KW-0233">DNA recombination</keyword>
<keyword evidence="1" id="KW-0507">mRNA processing</keyword>
<protein>
    <submittedName>
        <fullName evidence="22">Putative retrotransposon</fullName>
    </submittedName>
</protein>
<dbReference type="Pfam" id="PF00078">
    <property type="entry name" value="RVT_1"/>
    <property type="match status" value="1"/>
</dbReference>
<dbReference type="InterPro" id="IPR023780">
    <property type="entry name" value="Chromo_domain"/>
</dbReference>
<evidence type="ECO:0000256" key="6">
    <source>
        <dbReference type="ARBA" id="ARBA00022723"/>
    </source>
</evidence>
<dbReference type="InterPro" id="IPR001878">
    <property type="entry name" value="Znf_CCHC"/>
</dbReference>
<dbReference type="OrthoDB" id="2680570at2759"/>
<evidence type="ECO:0000256" key="2">
    <source>
        <dbReference type="ARBA" id="ARBA00022670"/>
    </source>
</evidence>
<dbReference type="KEGG" id="sla:SERLADRAFT_431579"/>
<dbReference type="InterPro" id="IPR000953">
    <property type="entry name" value="Chromo/chromo_shadow_dom"/>
</dbReference>
<keyword evidence="3" id="KW-0808">Transferase</keyword>
<evidence type="ECO:0000256" key="10">
    <source>
        <dbReference type="ARBA" id="ARBA00022842"/>
    </source>
</evidence>
<dbReference type="Pfam" id="PF17921">
    <property type="entry name" value="Integrase_H2C2"/>
    <property type="match status" value="1"/>
</dbReference>
<dbReference type="InterPro" id="IPR036397">
    <property type="entry name" value="RNaseH_sf"/>
</dbReference>
<keyword evidence="9" id="KW-0378">Hydrolase</keyword>
<keyword evidence="6" id="KW-0479">Metal-binding</keyword>
<dbReference type="CDD" id="cd00303">
    <property type="entry name" value="retropepsin_like"/>
    <property type="match status" value="1"/>
</dbReference>
<dbReference type="GO" id="GO:0006397">
    <property type="term" value="P:mRNA processing"/>
    <property type="evidence" value="ECO:0007669"/>
    <property type="project" value="UniProtKB-KW"/>
</dbReference>
<gene>
    <name evidence="22" type="ORF">SERLADRAFT_431579</name>
</gene>
<keyword evidence="17" id="KW-0863">Zinc-finger</keyword>
<dbReference type="Gene3D" id="4.10.60.10">
    <property type="entry name" value="Zinc finger, CCHC-type"/>
    <property type="match status" value="1"/>
</dbReference>
<dbReference type="GO" id="GO:0006338">
    <property type="term" value="P:chromatin remodeling"/>
    <property type="evidence" value="ECO:0007669"/>
    <property type="project" value="UniProtKB-ARBA"/>
</dbReference>
<keyword evidence="17" id="KW-0862">Zinc</keyword>
<dbReference type="Gene3D" id="1.10.340.70">
    <property type="match status" value="1"/>
</dbReference>
<evidence type="ECO:0000256" key="7">
    <source>
        <dbReference type="ARBA" id="ARBA00022750"/>
    </source>
</evidence>
<dbReference type="InterPro" id="IPR043502">
    <property type="entry name" value="DNA/RNA_pol_sf"/>
</dbReference>
<dbReference type="InterPro" id="IPR056924">
    <property type="entry name" value="SH3_Tf2-1"/>
</dbReference>
<dbReference type="CDD" id="cd09274">
    <property type="entry name" value="RNase_HI_RT_Ty3"/>
    <property type="match status" value="1"/>
</dbReference>
<keyword evidence="5" id="KW-0540">Nuclease</keyword>
<evidence type="ECO:0000256" key="4">
    <source>
        <dbReference type="ARBA" id="ARBA00022695"/>
    </source>
</evidence>
<dbReference type="CDD" id="cd00024">
    <property type="entry name" value="CD_CSD"/>
    <property type="match status" value="1"/>
</dbReference>
<dbReference type="InterPro" id="IPR041373">
    <property type="entry name" value="RT_RNaseH"/>
</dbReference>
<dbReference type="InterPro" id="IPR012337">
    <property type="entry name" value="RNaseH-like_sf"/>
</dbReference>
<dbReference type="GO" id="GO:0004190">
    <property type="term" value="F:aspartic-type endopeptidase activity"/>
    <property type="evidence" value="ECO:0007669"/>
    <property type="project" value="UniProtKB-KW"/>
</dbReference>
<dbReference type="GO" id="GO:0003964">
    <property type="term" value="F:RNA-directed DNA polymerase activity"/>
    <property type="evidence" value="ECO:0007669"/>
    <property type="project" value="UniProtKB-KW"/>
</dbReference>
<evidence type="ECO:0000256" key="12">
    <source>
        <dbReference type="ARBA" id="ARBA00022908"/>
    </source>
</evidence>
<dbReference type="SMART" id="SM00343">
    <property type="entry name" value="ZnF_C2HC"/>
    <property type="match status" value="1"/>
</dbReference>
<dbReference type="SUPFAM" id="SSF53098">
    <property type="entry name" value="Ribonuclease H-like"/>
    <property type="match status" value="1"/>
</dbReference>
<dbReference type="Pfam" id="PF00385">
    <property type="entry name" value="Chromo"/>
    <property type="match status" value="1"/>
</dbReference>
<feature type="domain" description="Integrase catalytic" evidence="21">
    <location>
        <begin position="1104"/>
        <end position="1263"/>
    </location>
</feature>
<dbReference type="SUPFAM" id="SSF56672">
    <property type="entry name" value="DNA/RNA polymerases"/>
    <property type="match status" value="1"/>
</dbReference>
<evidence type="ECO:0000256" key="5">
    <source>
        <dbReference type="ARBA" id="ARBA00022722"/>
    </source>
</evidence>
<proteinExistence type="predicted"/>
<dbReference type="GO" id="GO:0003677">
    <property type="term" value="F:DNA binding"/>
    <property type="evidence" value="ECO:0007669"/>
    <property type="project" value="UniProtKB-KW"/>
</dbReference>
<feature type="region of interest" description="Disordered" evidence="18">
    <location>
        <begin position="198"/>
        <end position="217"/>
    </location>
</feature>
<dbReference type="PROSITE" id="PS50013">
    <property type="entry name" value="CHROMO_2"/>
    <property type="match status" value="1"/>
</dbReference>
<evidence type="ECO:0000259" key="21">
    <source>
        <dbReference type="PROSITE" id="PS50994"/>
    </source>
</evidence>
<keyword evidence="14" id="KW-0239">DNA-directed DNA polymerase</keyword>
<keyword evidence="8" id="KW-0255">Endonuclease</keyword>
<feature type="domain" description="Chromo" evidence="19">
    <location>
        <begin position="1405"/>
        <end position="1464"/>
    </location>
</feature>
<evidence type="ECO:0000256" key="11">
    <source>
        <dbReference type="ARBA" id="ARBA00022884"/>
    </source>
</evidence>
<dbReference type="Pfam" id="PF00665">
    <property type="entry name" value="rve"/>
    <property type="match status" value="1"/>
</dbReference>
<sequence length="1496" mass="171473">MSSQNQPDVNALLHNTWQQILVLTTQLAELQANPPAATPLVEKKFNKKVEENWDAFADDFEVATAVLSRLKGPVAGRYAQVRLQECYTAGVWPTWDDLKVEIEKYFKPQAERDWECQQIRSFKQGNMRTDNFITWFLALSIQGGLGNEHAVELLEHNVNPHIAEQLYLQDMRSDDLSVAAEEVRKIGRPIELYKMHQGGGTTIKNNVSQRRPGTSNQHNHSYGFKPFGLQPGQGAPMDIGAVQGGQMRRFKGNCYNCGQEGHMSQDCRNGAQAAHQKNHQGCQARQLETEKPDDGLQTLARKRVWSLGHLGAFAPWNNEVNHTKVAPAPGCCTSNKGKMGVAPQFHCDCNIYDTTTAPASPLERGPGETNTRVLDSGKNKNIENIKVEKHVSRWCGNLARGIVHPTSALLDSGANGIFIDQVWAEQIGLPLVKLDVSIPVYNVDATQLGKINLILGWTWLFKHNPEINWQTGVVTLSRCPQECVNLGKPSHVRQNEHLEKINAGHVYELRSLEKIDDDDDEVKPEEEIKRLVPPEYHDFWKVFSKHKSERFPEAKPWDHAIDLKDTFKPRKGHMIPLSAPERDEVSSFIDEQLRKGYIRPSKSPMMSLVFFIPKKDGKKRIIMDYRCVNEHTVKNAYPLPLISQLVDKLAGAKILTKMDLRWGYNNVQIKEADTWKAAFTCHRGFFEPLVMFFGLTNSLATFQSMMNKIFADMENCVVIYIDNLLIFTEPDDEAEHDRIVQEVLRRLQERDLFVKPEKCNFNVKEVDFLGMIIGQNRIRMNPEKVQAILDWPEPTRVKGVRAFLGLGNFYRRFIENFAKITRPLNDLTKKDIVWHWSAKEQEAFDKLKQAFTTAPILAFPELDKEPCAYLSHSLSPTERNYQIYDKEMLAIIRALEHWQHYLEGARHQFEIWTNHKNLEYFMTAQDLNQRQARYAVYLPRFDNKLIHKPGSSMGKADALSRREDHANGIKDDNKGVTLIDQSRVANVRIGQDSDLLEVFKKDISSEEKARLNGNENYLWEDGLFHFKNKIYVPESVRIKTMNRHHNTPVAGHPGWQQTMELISRNYMWPGMVKDVQEYVKSCLRCAMAKNSHQPPAGKLMPNLIPAGPWQDILVDFTADLPESNGYDSVMVVVDRFSKEVVFIPTNKTITATGMADLFKDFVWSIHGLPETVISDRGPQFASKFTKELCQMLGIKPKLSTVFHPQTDGQTERLNQELKQYLWIFINDRQTDSAKWLKIAQFSYNTKQSLATGKAPFEVTRSYLPRMGVEPGKSKNKAAGNMAKDMKSVLDETRKALFKTAEQMKDRAERRRFKAPDYKVGDLVWLDTDHLKLKDRQSRKLTEKWIGPYRIKEVKPNVVELELPKRMRVVPIVNISRVKPYKGPLPGQRVDRPGPVVVTQEGEEEFEVKRVVDARLKRSKLEFLVLWKGYGDEDRTWEPEAHLDNSCNAVRKFYSKNPSAPKKLRGMDSKLFNSLFQTMPKNLTTTSNIWSHLEVEP</sequence>
<dbReference type="InterPro" id="IPR036875">
    <property type="entry name" value="Znf_CCHC_sf"/>
</dbReference>
<keyword evidence="13" id="KW-0695">RNA-directed DNA polymerase</keyword>
<dbReference type="RefSeq" id="XP_007313168.1">
    <property type="nucleotide sequence ID" value="XM_007313106.1"/>
</dbReference>
<dbReference type="PROSITE" id="PS50158">
    <property type="entry name" value="ZF_CCHC"/>
    <property type="match status" value="1"/>
</dbReference>